<dbReference type="KEGG" id="mym:A176_003019"/>
<accession>A0A0H4XDJ3</accession>
<feature type="region of interest" description="Disordered" evidence="1">
    <location>
        <begin position="147"/>
        <end position="170"/>
    </location>
</feature>
<evidence type="ECO:0000313" key="2">
    <source>
        <dbReference type="EMBL" id="AKQ66107.1"/>
    </source>
</evidence>
<dbReference type="AlphaFoldDB" id="A0A0H4XDJ3"/>
<dbReference type="Proteomes" id="UP000009026">
    <property type="component" value="Chromosome"/>
</dbReference>
<evidence type="ECO:0008006" key="4">
    <source>
        <dbReference type="Google" id="ProtNLM"/>
    </source>
</evidence>
<reference evidence="2 3" key="1">
    <citation type="journal article" date="2016" name="PLoS ONE">
        <title>Complete Genome Sequence and Comparative Genomics of a Novel Myxobacterium Myxococcus hansupus.</title>
        <authorList>
            <person name="Sharma G."/>
            <person name="Narwani T."/>
            <person name="Subramanian S."/>
        </authorList>
    </citation>
    <scope>NUCLEOTIDE SEQUENCE [LARGE SCALE GENOMIC DNA]</scope>
    <source>
        <strain evidence="3">mixupus</strain>
    </source>
</reference>
<feature type="compositionally biased region" description="Polar residues" evidence="1">
    <location>
        <begin position="156"/>
        <end position="170"/>
    </location>
</feature>
<protein>
    <recommendedName>
        <fullName evidence="4">Lipoprotein</fullName>
    </recommendedName>
</protein>
<organism evidence="2 3">
    <name type="scientific">Pseudomyxococcus hansupus</name>
    <dbReference type="NCBI Taxonomy" id="1297742"/>
    <lineage>
        <taxon>Bacteria</taxon>
        <taxon>Pseudomonadati</taxon>
        <taxon>Myxococcota</taxon>
        <taxon>Myxococcia</taxon>
        <taxon>Myxococcales</taxon>
        <taxon>Cystobacterineae</taxon>
        <taxon>Myxococcaceae</taxon>
        <taxon>Pseudomyxococcus</taxon>
    </lineage>
</organism>
<gene>
    <name evidence="2" type="ORF">A176_003019</name>
</gene>
<name>A0A0H4XDJ3_9BACT</name>
<dbReference type="EMBL" id="CP012109">
    <property type="protein sequence ID" value="AKQ66107.1"/>
    <property type="molecule type" value="Genomic_DNA"/>
</dbReference>
<evidence type="ECO:0000313" key="3">
    <source>
        <dbReference type="Proteomes" id="UP000009026"/>
    </source>
</evidence>
<evidence type="ECO:0000256" key="1">
    <source>
        <dbReference type="SAM" id="MobiDB-lite"/>
    </source>
</evidence>
<sequence>MRYALLAVSLSVFVGCTHSARRVEPVELAPADLAQRAAMEAWSISMPFEQGQDGTELVLALLDRAEASGARYVSDVQVVFMTKQDGQPLECTTRLVPESEFIETQEVPSEQEVDPKAPTALKGFTFSALEFGCDAVASSRLIRQRRSLPSSVPPAQETQAAASRPSRSGNSCAYTRVEHALTRYAFQEDVGYVPPIPYLIQQARPAMALEEAHAVCVPASPHGPTNNRIEAVVHGGSGPRAALEAAHRVHPVRMYL</sequence>
<dbReference type="PATRIC" id="fig|1297742.4.peg.3044"/>
<dbReference type="RefSeq" id="WP_002640337.1">
    <property type="nucleotide sequence ID" value="NZ_CP012109.1"/>
</dbReference>
<keyword evidence="3" id="KW-1185">Reference proteome</keyword>
<dbReference type="PROSITE" id="PS51257">
    <property type="entry name" value="PROKAR_LIPOPROTEIN"/>
    <property type="match status" value="1"/>
</dbReference>
<proteinExistence type="predicted"/>
<dbReference type="OrthoDB" id="5382655at2"/>